<evidence type="ECO:0000313" key="2">
    <source>
        <dbReference type="Proteomes" id="UP001497680"/>
    </source>
</evidence>
<proteinExistence type="predicted"/>
<gene>
    <name evidence="1" type="ORF">F4821DRAFT_59737</name>
</gene>
<name>A0ACC0CJ19_9PEZI</name>
<evidence type="ECO:0000313" key="1">
    <source>
        <dbReference type="EMBL" id="KAI6080385.1"/>
    </source>
</evidence>
<comment type="caution">
    <text evidence="1">The sequence shown here is derived from an EMBL/GenBank/DDBJ whole genome shotgun (WGS) entry which is preliminary data.</text>
</comment>
<sequence length="299" mass="33411">MAVSADNTHHGENEYWVSPARNFRTSARLRLQHFLTQNTLDCLLESPIHDHITNNGSKSLKVADLACGNGAWLIDLQSEMCRKGISAELDGFDVNTALFPHPDQLPGSVTLKQLDILKSPPNERTGLYDIVHIRYSVSLVIKSNVTPLLSTALAFLKPGGFIQWEEMRADSFLVESPSPLISKTACDTIAGEMAAGCKVHGLESGWVYKLDQHLSSHGFENVGMRTIQKRKQDMKGWTEDFLMVWEELDYAFPPSSKEPQATITRERFRDLFVQAVKETEQGVFIHEGNIMAAVGQKPE</sequence>
<protein>
    <submittedName>
        <fullName evidence="1">Uncharacterized protein</fullName>
    </submittedName>
</protein>
<keyword evidence="2" id="KW-1185">Reference proteome</keyword>
<reference evidence="1 2" key="1">
    <citation type="journal article" date="2022" name="New Phytol.">
        <title>Ecological generalism drives hyperdiversity of secondary metabolite gene clusters in xylarialean endophytes.</title>
        <authorList>
            <person name="Franco M.E.E."/>
            <person name="Wisecaver J.H."/>
            <person name="Arnold A.E."/>
            <person name="Ju Y.M."/>
            <person name="Slot J.C."/>
            <person name="Ahrendt S."/>
            <person name="Moore L.P."/>
            <person name="Eastman K.E."/>
            <person name="Scott K."/>
            <person name="Konkel Z."/>
            <person name="Mondo S.J."/>
            <person name="Kuo A."/>
            <person name="Hayes R.D."/>
            <person name="Haridas S."/>
            <person name="Andreopoulos B."/>
            <person name="Riley R."/>
            <person name="LaButti K."/>
            <person name="Pangilinan J."/>
            <person name="Lipzen A."/>
            <person name="Amirebrahimi M."/>
            <person name="Yan J."/>
            <person name="Adam C."/>
            <person name="Keymanesh K."/>
            <person name="Ng V."/>
            <person name="Louie K."/>
            <person name="Northen T."/>
            <person name="Drula E."/>
            <person name="Henrissat B."/>
            <person name="Hsieh H.M."/>
            <person name="Youens-Clark K."/>
            <person name="Lutzoni F."/>
            <person name="Miadlikowska J."/>
            <person name="Eastwood D.C."/>
            <person name="Hamelin R.C."/>
            <person name="Grigoriev I.V."/>
            <person name="U'Ren J.M."/>
        </authorList>
    </citation>
    <scope>NUCLEOTIDE SEQUENCE [LARGE SCALE GENOMIC DNA]</scope>
    <source>
        <strain evidence="1 2">ER1909</strain>
    </source>
</reference>
<organism evidence="1 2">
    <name type="scientific">Hypoxylon rubiginosum</name>
    <dbReference type="NCBI Taxonomy" id="110542"/>
    <lineage>
        <taxon>Eukaryota</taxon>
        <taxon>Fungi</taxon>
        <taxon>Dikarya</taxon>
        <taxon>Ascomycota</taxon>
        <taxon>Pezizomycotina</taxon>
        <taxon>Sordariomycetes</taxon>
        <taxon>Xylariomycetidae</taxon>
        <taxon>Xylariales</taxon>
        <taxon>Hypoxylaceae</taxon>
        <taxon>Hypoxylon</taxon>
    </lineage>
</organism>
<accession>A0ACC0CJ19</accession>
<dbReference type="Proteomes" id="UP001497680">
    <property type="component" value="Unassembled WGS sequence"/>
</dbReference>
<dbReference type="EMBL" id="MU394448">
    <property type="protein sequence ID" value="KAI6080385.1"/>
    <property type="molecule type" value="Genomic_DNA"/>
</dbReference>